<dbReference type="SUPFAM" id="SSF160246">
    <property type="entry name" value="EspE N-terminal domain-like"/>
    <property type="match status" value="1"/>
</dbReference>
<comment type="catalytic activity">
    <reaction evidence="1">
        <text>ATP + protein L-histidine = ADP + protein N-phospho-L-histidine.</text>
        <dbReference type="EC" id="2.7.13.3"/>
    </reaction>
</comment>
<sequence length="739" mass="80134">MSTDDVLQTFVAEARELLLGMEDSLLALERDPRDGEAISATFRAIHTIKGSAGLFSLDQLVAFAHVAETLLDLVRDGRVAVDGDLIALLLECSDYLGFLINQIAGEEVADAATQEARRPTLLARLQACIASSVAPSASQAESPRQAPPSAVPAAGEVADPVHNDAWHISLRFGPEVLKNGMDPASFLRYLGTLGEIAHITTLWQQMPAPEAMDAENCYLGFELDFRSEASREAIDSTFDFVRDDCRITLLPPRSSIDDYLKLIAEAPEGLERLGEILVASGALSQAELERALERQRQAAPPALGEMLIQEDGIPAPVVQAALEKQAKGRENRSAATRFIRVDAEKLEDLINQVGELVIAGASATLLSQRSGDTALIEAMAQVGRHVEEIRDRALSLRMVEIGESFNRFPRVVRDVSRELGKDIELVITGAETELDKTVVEKIGDPLMHLVRNSMDHGIESIEERLARGKPAQGRLSLHAYHESGSIVIEVADDGGGLKRDKILAKAMDRGLVAPGQALTDRDVFNLIFEPGFSTAEQVTNLSGRGVGMDVVRRNISALRGSIDIESQEGVGTTMRIRLPLTLAIIDGFLIQVADSAFVLPLDLVQECMELPDGERLQSRGQSSHYLDLRGEALPCLRLRNLLNLEGESSQRENVVIVQYGNRRAGLVVDRLLGEFQTVIKPLGQIFRHLRGFSGSTILGTGEVALILDVPTLVHDASGREARLLGESNAGQAIGSEQPA</sequence>
<dbReference type="Pfam" id="PF02518">
    <property type="entry name" value="HATPase_c"/>
    <property type="match status" value="1"/>
</dbReference>
<dbReference type="Gene3D" id="2.30.30.40">
    <property type="entry name" value="SH3 Domains"/>
    <property type="match status" value="1"/>
</dbReference>
<reference evidence="17 18" key="1">
    <citation type="submission" date="2019-02" db="EMBL/GenBank/DDBJ databases">
        <title>Genomic Encyclopedia of Type Strains, Phase IV (KMG-IV): sequencing the most valuable type-strain genomes for metagenomic binning, comparative biology and taxonomic classification.</title>
        <authorList>
            <person name="Goeker M."/>
        </authorList>
    </citation>
    <scope>NUCLEOTIDE SEQUENCE [LARGE SCALE GENOMIC DNA]</scope>
    <source>
        <strain evidence="17 18">DSM 21223</strain>
    </source>
</reference>
<feature type="domain" description="Histidine kinase" evidence="14">
    <location>
        <begin position="306"/>
        <end position="582"/>
    </location>
</feature>
<evidence type="ECO:0000256" key="1">
    <source>
        <dbReference type="ARBA" id="ARBA00000085"/>
    </source>
</evidence>
<evidence type="ECO:0000313" key="18">
    <source>
        <dbReference type="Proteomes" id="UP000292136"/>
    </source>
</evidence>
<dbReference type="InterPro" id="IPR036890">
    <property type="entry name" value="HATPase_C_sf"/>
</dbReference>
<dbReference type="InterPro" id="IPR005467">
    <property type="entry name" value="His_kinase_dom"/>
</dbReference>
<dbReference type="Gene3D" id="3.30.565.10">
    <property type="entry name" value="Histidine kinase-like ATPase, C-terminal domain"/>
    <property type="match status" value="1"/>
</dbReference>
<evidence type="ECO:0000256" key="12">
    <source>
        <dbReference type="PROSITE-ProRule" id="PRU00110"/>
    </source>
</evidence>
<dbReference type="InterPro" id="IPR002545">
    <property type="entry name" value="CheW-lke_dom"/>
</dbReference>
<dbReference type="Gene3D" id="1.20.120.160">
    <property type="entry name" value="HPT domain"/>
    <property type="match status" value="1"/>
</dbReference>
<keyword evidence="10" id="KW-0902">Two-component regulatory system</keyword>
<dbReference type="SUPFAM" id="SSF55874">
    <property type="entry name" value="ATPase domain of HSP90 chaperone/DNA topoisomerase II/histidine kinase"/>
    <property type="match status" value="1"/>
</dbReference>
<dbReference type="InterPro" id="IPR036061">
    <property type="entry name" value="CheW-like_dom_sf"/>
</dbReference>
<dbReference type="Pfam" id="PF01584">
    <property type="entry name" value="CheW"/>
    <property type="match status" value="1"/>
</dbReference>
<dbReference type="PRINTS" id="PR00344">
    <property type="entry name" value="BCTRLSENSOR"/>
</dbReference>
<evidence type="ECO:0000313" key="17">
    <source>
        <dbReference type="EMBL" id="RZT90665.1"/>
    </source>
</evidence>
<dbReference type="PROSITE" id="PS50851">
    <property type="entry name" value="CHEW"/>
    <property type="match status" value="1"/>
</dbReference>
<keyword evidence="8 17" id="KW-0418">Kinase</keyword>
<dbReference type="InterPro" id="IPR003594">
    <property type="entry name" value="HATPase_dom"/>
</dbReference>
<protein>
    <recommendedName>
        <fullName evidence="3">Chemotaxis protein CheA</fullName>
        <ecNumber evidence="2">2.7.13.3</ecNumber>
    </recommendedName>
</protein>
<dbReference type="SUPFAM" id="SSF50341">
    <property type="entry name" value="CheW-like"/>
    <property type="match status" value="1"/>
</dbReference>
<dbReference type="PROSITE" id="PS50109">
    <property type="entry name" value="HIS_KIN"/>
    <property type="match status" value="1"/>
</dbReference>
<name>A0ABY0ISV4_9RHOO</name>
<keyword evidence="5 12" id="KW-0597">Phosphoprotein</keyword>
<dbReference type="PANTHER" id="PTHR43395">
    <property type="entry name" value="SENSOR HISTIDINE KINASE CHEA"/>
    <property type="match status" value="1"/>
</dbReference>
<dbReference type="InterPro" id="IPR051315">
    <property type="entry name" value="Bact_Chemotaxis_CheA"/>
</dbReference>
<dbReference type="CDD" id="cd00088">
    <property type="entry name" value="HPT"/>
    <property type="match status" value="1"/>
</dbReference>
<organism evidence="17 18">
    <name type="scientific">Azospira oryzae</name>
    <dbReference type="NCBI Taxonomy" id="146939"/>
    <lineage>
        <taxon>Bacteria</taxon>
        <taxon>Pseudomonadati</taxon>
        <taxon>Pseudomonadota</taxon>
        <taxon>Betaproteobacteria</taxon>
        <taxon>Rhodocyclales</taxon>
        <taxon>Rhodocyclaceae</taxon>
        <taxon>Azospira</taxon>
    </lineage>
</organism>
<dbReference type="SMART" id="SM00260">
    <property type="entry name" value="CheW"/>
    <property type="match status" value="1"/>
</dbReference>
<dbReference type="InterPro" id="IPR036097">
    <property type="entry name" value="HisK_dim/P_sf"/>
</dbReference>
<dbReference type="InterPro" id="IPR037257">
    <property type="entry name" value="T2SS_E_N_sf"/>
</dbReference>
<evidence type="ECO:0000256" key="6">
    <source>
        <dbReference type="ARBA" id="ARBA00022679"/>
    </source>
</evidence>
<keyword evidence="4" id="KW-0145">Chemotaxis</keyword>
<accession>A0ABY0ISV4</accession>
<dbReference type="CDD" id="cd16916">
    <property type="entry name" value="HATPase_CheA-like"/>
    <property type="match status" value="1"/>
</dbReference>
<dbReference type="Pfam" id="PF02895">
    <property type="entry name" value="H-kinase_dim"/>
    <property type="match status" value="1"/>
</dbReference>
<dbReference type="InterPro" id="IPR036641">
    <property type="entry name" value="HPT_dom_sf"/>
</dbReference>
<evidence type="ECO:0000256" key="13">
    <source>
        <dbReference type="SAM" id="MobiDB-lite"/>
    </source>
</evidence>
<evidence type="ECO:0000256" key="2">
    <source>
        <dbReference type="ARBA" id="ARBA00012438"/>
    </source>
</evidence>
<dbReference type="SMART" id="SM00387">
    <property type="entry name" value="HATPase_c"/>
    <property type="match status" value="1"/>
</dbReference>
<comment type="function">
    <text evidence="11">Involved in the transmission of sensory signals from the chemoreceptors to the flagellar motors. CheA is autophosphorylated; it can transfer its phosphate group to either CheB or CheY.</text>
</comment>
<dbReference type="SMART" id="SM01231">
    <property type="entry name" value="H-kinase_dim"/>
    <property type="match status" value="1"/>
</dbReference>
<evidence type="ECO:0000256" key="5">
    <source>
        <dbReference type="ARBA" id="ARBA00022553"/>
    </source>
</evidence>
<keyword evidence="6" id="KW-0808">Transferase</keyword>
<dbReference type="GO" id="GO:0016301">
    <property type="term" value="F:kinase activity"/>
    <property type="evidence" value="ECO:0007669"/>
    <property type="project" value="UniProtKB-KW"/>
</dbReference>
<feature type="domain" description="HPt" evidence="16">
    <location>
        <begin position="1"/>
        <end position="103"/>
    </location>
</feature>
<dbReference type="InterPro" id="IPR008207">
    <property type="entry name" value="Sig_transdc_His_kin_Hpt_dom"/>
</dbReference>
<keyword evidence="9" id="KW-0067">ATP-binding</keyword>
<feature type="modified residue" description="Phosphohistidine" evidence="12">
    <location>
        <position position="46"/>
    </location>
</feature>
<dbReference type="SUPFAM" id="SSF47226">
    <property type="entry name" value="Histidine-containing phosphotransfer domain, HPT domain"/>
    <property type="match status" value="1"/>
</dbReference>
<dbReference type="PROSITE" id="PS50894">
    <property type="entry name" value="HPT"/>
    <property type="match status" value="1"/>
</dbReference>
<evidence type="ECO:0000256" key="4">
    <source>
        <dbReference type="ARBA" id="ARBA00022500"/>
    </source>
</evidence>
<proteinExistence type="predicted"/>
<dbReference type="InterPro" id="IPR037006">
    <property type="entry name" value="CheA-like_homodim_sf"/>
</dbReference>
<keyword evidence="7" id="KW-0547">Nucleotide-binding</keyword>
<dbReference type="RefSeq" id="WP_130459036.1">
    <property type="nucleotide sequence ID" value="NZ_SHKM01000001.1"/>
</dbReference>
<comment type="caution">
    <text evidence="17">The sequence shown here is derived from an EMBL/GenBank/DDBJ whole genome shotgun (WGS) entry which is preliminary data.</text>
</comment>
<gene>
    <name evidence="17" type="ORF">EV678_1485</name>
</gene>
<evidence type="ECO:0000259" key="16">
    <source>
        <dbReference type="PROSITE" id="PS50894"/>
    </source>
</evidence>
<dbReference type="Gene3D" id="1.10.287.560">
    <property type="entry name" value="Histidine kinase CheA-like, homodimeric domain"/>
    <property type="match status" value="1"/>
</dbReference>
<dbReference type="EMBL" id="SHKM01000001">
    <property type="protein sequence ID" value="RZT90665.1"/>
    <property type="molecule type" value="Genomic_DNA"/>
</dbReference>
<dbReference type="InterPro" id="IPR004358">
    <property type="entry name" value="Sig_transdc_His_kin-like_C"/>
</dbReference>
<keyword evidence="18" id="KW-1185">Reference proteome</keyword>
<evidence type="ECO:0000256" key="9">
    <source>
        <dbReference type="ARBA" id="ARBA00022840"/>
    </source>
</evidence>
<evidence type="ECO:0000259" key="14">
    <source>
        <dbReference type="PROSITE" id="PS50109"/>
    </source>
</evidence>
<dbReference type="PANTHER" id="PTHR43395:SF10">
    <property type="entry name" value="CHEMOTAXIS PROTEIN CHEA"/>
    <property type="match status" value="1"/>
</dbReference>
<dbReference type="SMART" id="SM00073">
    <property type="entry name" value="HPT"/>
    <property type="match status" value="1"/>
</dbReference>
<feature type="domain" description="CheW-like" evidence="15">
    <location>
        <begin position="584"/>
        <end position="718"/>
    </location>
</feature>
<dbReference type="Pfam" id="PF01627">
    <property type="entry name" value="Hpt"/>
    <property type="match status" value="1"/>
</dbReference>
<evidence type="ECO:0000256" key="3">
    <source>
        <dbReference type="ARBA" id="ARBA00021495"/>
    </source>
</evidence>
<dbReference type="EC" id="2.7.13.3" evidence="2"/>
<evidence type="ECO:0000256" key="11">
    <source>
        <dbReference type="ARBA" id="ARBA00035100"/>
    </source>
</evidence>
<evidence type="ECO:0000259" key="15">
    <source>
        <dbReference type="PROSITE" id="PS50851"/>
    </source>
</evidence>
<evidence type="ECO:0000256" key="10">
    <source>
        <dbReference type="ARBA" id="ARBA00023012"/>
    </source>
</evidence>
<dbReference type="InterPro" id="IPR004105">
    <property type="entry name" value="CheA-like_dim"/>
</dbReference>
<evidence type="ECO:0000256" key="7">
    <source>
        <dbReference type="ARBA" id="ARBA00022741"/>
    </source>
</evidence>
<dbReference type="SUPFAM" id="SSF47384">
    <property type="entry name" value="Homodimeric domain of signal transducing histidine kinase"/>
    <property type="match status" value="1"/>
</dbReference>
<feature type="region of interest" description="Disordered" evidence="13">
    <location>
        <begin position="136"/>
        <end position="155"/>
    </location>
</feature>
<evidence type="ECO:0000256" key="8">
    <source>
        <dbReference type="ARBA" id="ARBA00022777"/>
    </source>
</evidence>
<dbReference type="Proteomes" id="UP000292136">
    <property type="component" value="Unassembled WGS sequence"/>
</dbReference>